<organism evidence="3 4">
    <name type="scientific">Candidatus Segetimicrobium genomatis</name>
    <dbReference type="NCBI Taxonomy" id="2569760"/>
    <lineage>
        <taxon>Bacteria</taxon>
        <taxon>Bacillati</taxon>
        <taxon>Candidatus Sysuimicrobiota</taxon>
        <taxon>Candidatus Sysuimicrobiia</taxon>
        <taxon>Candidatus Sysuimicrobiales</taxon>
        <taxon>Candidatus Segetimicrobiaceae</taxon>
        <taxon>Candidatus Segetimicrobium</taxon>
    </lineage>
</organism>
<reference evidence="3 4" key="1">
    <citation type="journal article" date="2019" name="Nat. Microbiol.">
        <title>Mediterranean grassland soil C-N compound turnover is dependent on rainfall and depth, and is mediated by genomically divergent microorganisms.</title>
        <authorList>
            <person name="Diamond S."/>
            <person name="Andeer P.F."/>
            <person name="Li Z."/>
            <person name="Crits-Christoph A."/>
            <person name="Burstein D."/>
            <person name="Anantharaman K."/>
            <person name="Lane K.R."/>
            <person name="Thomas B.C."/>
            <person name="Pan C."/>
            <person name="Northen T.R."/>
            <person name="Banfield J.F."/>
        </authorList>
    </citation>
    <scope>NUCLEOTIDE SEQUENCE [LARGE SCALE GENOMIC DNA]</scope>
    <source>
        <strain evidence="3">NP_3</strain>
    </source>
</reference>
<feature type="domain" description="Transglutaminase-like" evidence="2">
    <location>
        <begin position="87"/>
        <end position="148"/>
    </location>
</feature>
<dbReference type="AlphaFoldDB" id="A0A537JXX5"/>
<dbReference type="Proteomes" id="UP000318509">
    <property type="component" value="Unassembled WGS sequence"/>
</dbReference>
<dbReference type="InterPro" id="IPR038765">
    <property type="entry name" value="Papain-like_cys_pep_sf"/>
</dbReference>
<evidence type="ECO:0000259" key="2">
    <source>
        <dbReference type="SMART" id="SM00460"/>
    </source>
</evidence>
<dbReference type="SUPFAM" id="SSF54001">
    <property type="entry name" value="Cysteine proteinases"/>
    <property type="match status" value="1"/>
</dbReference>
<keyword evidence="1" id="KW-0472">Membrane</keyword>
<accession>A0A537JXX5</accession>
<sequence>MSTAQHFPLPEGDAGTAFTIAKMSELVDQGKASAAVRAQALTILNRARVRAFDPEAAARAIYSWVLRTIVFTPDPVGKEGVQSAEWTLRYRRGDCDCVSVLMCALLESVGIRCRFITVASDPRNPDLFSHVYPEALLSGRWVSVDAARRRPAFGRSPSRFFRKRGWSLHDSVYQDFAPRGTGEQPMNRLGILPASLPMHVPLRRGKLPLYYAPPPARRRMLRGLGQDGGDGVNWGSIAQLIQSGAAGAAGIIDATRAAPYNIYPNSPIYAPIGAGGGPMIRQQAMPPVSAGFLGLPPWVWLVGLGIGAVVALRR</sequence>
<dbReference type="InterPro" id="IPR002931">
    <property type="entry name" value="Transglutaminase-like"/>
</dbReference>
<proteinExistence type="predicted"/>
<dbReference type="SMART" id="SM00460">
    <property type="entry name" value="TGc"/>
    <property type="match status" value="1"/>
</dbReference>
<protein>
    <submittedName>
        <fullName evidence="3">Transglutaminase domain-containing protein</fullName>
    </submittedName>
</protein>
<evidence type="ECO:0000313" key="4">
    <source>
        <dbReference type="Proteomes" id="UP000318509"/>
    </source>
</evidence>
<dbReference type="PANTHER" id="PTHR33490">
    <property type="entry name" value="BLR5614 PROTEIN-RELATED"/>
    <property type="match status" value="1"/>
</dbReference>
<comment type="caution">
    <text evidence="3">The sequence shown here is derived from an EMBL/GenBank/DDBJ whole genome shotgun (WGS) entry which is preliminary data.</text>
</comment>
<evidence type="ECO:0000256" key="1">
    <source>
        <dbReference type="SAM" id="Phobius"/>
    </source>
</evidence>
<name>A0A537JXX5_9BACT</name>
<dbReference type="Pfam" id="PF01841">
    <property type="entry name" value="Transglut_core"/>
    <property type="match status" value="1"/>
</dbReference>
<evidence type="ECO:0000313" key="3">
    <source>
        <dbReference type="EMBL" id="TMI88350.1"/>
    </source>
</evidence>
<gene>
    <name evidence="3" type="ORF">E6H00_13025</name>
</gene>
<feature type="transmembrane region" description="Helical" evidence="1">
    <location>
        <begin position="290"/>
        <end position="312"/>
    </location>
</feature>
<dbReference type="Gene3D" id="3.10.620.30">
    <property type="match status" value="1"/>
</dbReference>
<dbReference type="EMBL" id="VBAK01000141">
    <property type="protein sequence ID" value="TMI88350.1"/>
    <property type="molecule type" value="Genomic_DNA"/>
</dbReference>
<keyword evidence="1" id="KW-0812">Transmembrane</keyword>
<keyword evidence="1" id="KW-1133">Transmembrane helix</keyword>